<organism evidence="4 5">
    <name type="scientific">Heligmosomoides polygyrus</name>
    <name type="common">Parasitic roundworm</name>
    <dbReference type="NCBI Taxonomy" id="6339"/>
    <lineage>
        <taxon>Eukaryota</taxon>
        <taxon>Metazoa</taxon>
        <taxon>Ecdysozoa</taxon>
        <taxon>Nematoda</taxon>
        <taxon>Chromadorea</taxon>
        <taxon>Rhabditida</taxon>
        <taxon>Rhabditina</taxon>
        <taxon>Rhabditomorpha</taxon>
        <taxon>Strongyloidea</taxon>
        <taxon>Heligmosomidae</taxon>
        <taxon>Heligmosomoides</taxon>
    </lineage>
</organism>
<keyword evidence="4" id="KW-1185">Reference proteome</keyword>
<evidence type="ECO:0000256" key="1">
    <source>
        <dbReference type="SAM" id="Coils"/>
    </source>
</evidence>
<evidence type="ECO:0000313" key="3">
    <source>
        <dbReference type="EMBL" id="VDO67589.1"/>
    </source>
</evidence>
<reference evidence="5" key="2">
    <citation type="submission" date="2019-09" db="UniProtKB">
        <authorList>
            <consortium name="WormBaseParasite"/>
        </authorList>
    </citation>
    <scope>IDENTIFICATION</scope>
</reference>
<name>A0A183FHK5_HELPZ</name>
<evidence type="ECO:0000256" key="2">
    <source>
        <dbReference type="SAM" id="MobiDB-lite"/>
    </source>
</evidence>
<accession>A0A183FHK5</accession>
<sequence length="268" mass="30507">MKEPKNLAEKELREQESMFSCFRGSLHKSERSESKAVSRVTEMLEKQQDIIRNLSARIEAMETDAAADPPSPAENPAPKKTEDPATSCIVLQISEQPLVEPRWSSCRVQSSHEELRAEIQRLEIQVAAMERDMSSYPYRTIALISRKISPEMQCRFCELEATHFSDACPTVVTSLQRSLVLIQKGLSFWCLDSCGGQNCGSKDKLCFYCKHLLGTVFQDEIPDDEGHHRAICPVPEKKGLMKERIQRLKERLRELKKEEKNIPARGVS</sequence>
<protein>
    <submittedName>
        <fullName evidence="5">CCHC-type domain-containing protein</fullName>
    </submittedName>
</protein>
<keyword evidence="1" id="KW-0175">Coiled coil</keyword>
<gene>
    <name evidence="3" type="ORF">HPBE_LOCUS6265</name>
</gene>
<accession>A0A3P7XPZ0</accession>
<dbReference type="EMBL" id="UZAH01025628">
    <property type="protein sequence ID" value="VDO67589.1"/>
    <property type="molecule type" value="Genomic_DNA"/>
</dbReference>
<feature type="coiled-coil region" evidence="1">
    <location>
        <begin position="238"/>
        <end position="265"/>
    </location>
</feature>
<feature type="region of interest" description="Disordered" evidence="2">
    <location>
        <begin position="63"/>
        <end position="83"/>
    </location>
</feature>
<reference evidence="3 4" key="1">
    <citation type="submission" date="2018-11" db="EMBL/GenBank/DDBJ databases">
        <authorList>
            <consortium name="Pathogen Informatics"/>
        </authorList>
    </citation>
    <scope>NUCLEOTIDE SEQUENCE [LARGE SCALE GENOMIC DNA]</scope>
</reference>
<dbReference type="WBParaSite" id="HPBE_0000626401-mRNA-1">
    <property type="protein sequence ID" value="HPBE_0000626401-mRNA-1"/>
    <property type="gene ID" value="HPBE_0000626401"/>
</dbReference>
<proteinExistence type="predicted"/>
<dbReference type="Proteomes" id="UP000050761">
    <property type="component" value="Unassembled WGS sequence"/>
</dbReference>
<dbReference type="OrthoDB" id="5864896at2759"/>
<dbReference type="AlphaFoldDB" id="A0A183FHK5"/>
<evidence type="ECO:0000313" key="5">
    <source>
        <dbReference type="WBParaSite" id="HPBE_0000626401-mRNA-1"/>
    </source>
</evidence>
<evidence type="ECO:0000313" key="4">
    <source>
        <dbReference type="Proteomes" id="UP000050761"/>
    </source>
</evidence>